<sequence length="497" mass="55900">MFRDVLFRVFSLGFLIFAMSLLSSPAKAVSLSFQSSDIDLDGCHITVNGSWDVELKLYSLMGEAIESTRFRYSLNPGLTYVSLPALDGSHSYFKTSLKEIPSNARNLLQLYDVKIRFRLKTGLLEKPFVYLISDVGNPGKPDGKTWSFNVPGSPDWGRFLTGEPGGSYLSASDAKKLFASGLELAEATIVSCKLTEYELQNWYKSNTKWPEVRAMHKAYNYLSEAIRRSTGLNPPIYRSLHVNSTVHTIRDSVIEDHDKWLRMFQNKVKKLENLPDRFITDDNPKPYQAALAEVPKIIAKIKDYVGNWHSSDVDPSSLPQGYPPQVPGMYQLEEKDDGIWVIDSSGTRFMKLTGYMELLGGTHIIETFYMGCSKKPGVQTIKVINPQNGDLLKQFDFPCNRVGKRAHRFEALNVEPVYQNEDKEAGELKAIKLQVINDSGKQLGASPKRCSGMKAVNFDVRAHNYRVELPHLTLKDLGETTIRLQRSLGDAFCLSTG</sequence>
<dbReference type="OrthoDB" id="267336at2"/>
<gene>
    <name evidence="2" type="ORF">C0081_10420</name>
</gene>
<evidence type="ECO:0000313" key="3">
    <source>
        <dbReference type="Proteomes" id="UP000234881"/>
    </source>
</evidence>
<feature type="chain" id="PRO_5014957084" evidence="1">
    <location>
        <begin position="29"/>
        <end position="497"/>
    </location>
</feature>
<evidence type="ECO:0000313" key="2">
    <source>
        <dbReference type="EMBL" id="PLW77235.1"/>
    </source>
</evidence>
<accession>A0A2N5XS00</accession>
<dbReference type="RefSeq" id="WP_101533772.1">
    <property type="nucleotide sequence ID" value="NZ_PKUQ01000017.1"/>
</dbReference>
<dbReference type="EMBL" id="PKUQ01000017">
    <property type="protein sequence ID" value="PLW77235.1"/>
    <property type="molecule type" value="Genomic_DNA"/>
</dbReference>
<organism evidence="2 3">
    <name type="scientific">Cohaesibacter celericrescens</name>
    <dbReference type="NCBI Taxonomy" id="2067669"/>
    <lineage>
        <taxon>Bacteria</taxon>
        <taxon>Pseudomonadati</taxon>
        <taxon>Pseudomonadota</taxon>
        <taxon>Alphaproteobacteria</taxon>
        <taxon>Hyphomicrobiales</taxon>
        <taxon>Cohaesibacteraceae</taxon>
    </lineage>
</organism>
<keyword evidence="1" id="KW-0732">Signal</keyword>
<proteinExistence type="predicted"/>
<evidence type="ECO:0000256" key="1">
    <source>
        <dbReference type="SAM" id="SignalP"/>
    </source>
</evidence>
<name>A0A2N5XS00_9HYPH</name>
<dbReference type="AlphaFoldDB" id="A0A2N5XS00"/>
<dbReference type="Proteomes" id="UP000234881">
    <property type="component" value="Unassembled WGS sequence"/>
</dbReference>
<protein>
    <submittedName>
        <fullName evidence="2">Uncharacterized protein</fullName>
    </submittedName>
</protein>
<comment type="caution">
    <text evidence="2">The sequence shown here is derived from an EMBL/GenBank/DDBJ whole genome shotgun (WGS) entry which is preliminary data.</text>
</comment>
<feature type="signal peptide" evidence="1">
    <location>
        <begin position="1"/>
        <end position="28"/>
    </location>
</feature>
<keyword evidence="3" id="KW-1185">Reference proteome</keyword>
<reference evidence="2 3" key="1">
    <citation type="submission" date="2018-01" db="EMBL/GenBank/DDBJ databases">
        <title>The draft genome sequence of Cohaesibacter sp. H1304.</title>
        <authorList>
            <person name="Wang N.-N."/>
            <person name="Du Z.-J."/>
        </authorList>
    </citation>
    <scope>NUCLEOTIDE SEQUENCE [LARGE SCALE GENOMIC DNA]</scope>
    <source>
        <strain evidence="2 3">H1304</strain>
    </source>
</reference>